<comment type="caution">
    <text evidence="1">The sequence shown here is derived from an EMBL/GenBank/DDBJ whole genome shotgun (WGS) entry which is preliminary data.</text>
</comment>
<proteinExistence type="predicted"/>
<organism evidence="1 2">
    <name type="scientific">Adineta steineri</name>
    <dbReference type="NCBI Taxonomy" id="433720"/>
    <lineage>
        <taxon>Eukaryota</taxon>
        <taxon>Metazoa</taxon>
        <taxon>Spiralia</taxon>
        <taxon>Gnathifera</taxon>
        <taxon>Rotifera</taxon>
        <taxon>Eurotatoria</taxon>
        <taxon>Bdelloidea</taxon>
        <taxon>Adinetida</taxon>
        <taxon>Adinetidae</taxon>
        <taxon>Adineta</taxon>
    </lineage>
</organism>
<dbReference type="EMBL" id="CAJNOM010000183">
    <property type="protein sequence ID" value="CAF1192725.1"/>
    <property type="molecule type" value="Genomic_DNA"/>
</dbReference>
<keyword evidence="2" id="KW-1185">Reference proteome</keyword>
<evidence type="ECO:0000313" key="2">
    <source>
        <dbReference type="Proteomes" id="UP000663832"/>
    </source>
</evidence>
<protein>
    <submittedName>
        <fullName evidence="1">Uncharacterized protein</fullName>
    </submittedName>
</protein>
<dbReference type="OrthoDB" id="10280038at2759"/>
<gene>
    <name evidence="1" type="ORF">QVE165_LOCUS25345</name>
</gene>
<accession>A0A814VUL4</accession>
<sequence length="280" mass="32568">MLLSLLSYCCRNRHHHQYDTDQKSLRTKLIGSDTTHNQYVSTIALPSYNINTNDFYPRGKSYVIARQNIDDVYFFPNKPRSTTFASHIIPDSTTEHIKDTIVKNYMINKTKNYYIKRNLLQKPIPHDQKVRTFSKPITTTIENQADHPHWKNENPLLFRRNMKNEQQSKIQQDNPISSNLNKKLAIKHHSKLSNDMISFTTSEMSGHDSETIYGTIPVFIPKQQLPLQEDDEYKTTGIDEVEFKIEDLVRLQKTHNAYSDILLPTIVARKSTRSLSSTNV</sequence>
<dbReference type="AlphaFoldDB" id="A0A814VUL4"/>
<dbReference type="Proteomes" id="UP000663832">
    <property type="component" value="Unassembled WGS sequence"/>
</dbReference>
<name>A0A814VUL4_9BILA</name>
<reference evidence="1" key="1">
    <citation type="submission" date="2021-02" db="EMBL/GenBank/DDBJ databases">
        <authorList>
            <person name="Nowell W R."/>
        </authorList>
    </citation>
    <scope>NUCLEOTIDE SEQUENCE</scope>
</reference>
<evidence type="ECO:0000313" key="1">
    <source>
        <dbReference type="EMBL" id="CAF1192725.1"/>
    </source>
</evidence>